<evidence type="ECO:0000256" key="12">
    <source>
        <dbReference type="RuleBase" id="RU003357"/>
    </source>
</evidence>
<keyword evidence="5 11" id="KW-0812">Transmembrane</keyword>
<keyword evidence="17" id="KW-1185">Reference proteome</keyword>
<evidence type="ECO:0000259" key="14">
    <source>
        <dbReference type="Pfam" id="PF00593"/>
    </source>
</evidence>
<feature type="domain" description="TonB-dependent receptor-like beta-barrel" evidence="14">
    <location>
        <begin position="245"/>
        <end position="695"/>
    </location>
</feature>
<keyword evidence="9 11" id="KW-0472">Membrane</keyword>
<dbReference type="GO" id="GO:0009279">
    <property type="term" value="C:cell outer membrane"/>
    <property type="evidence" value="ECO:0007669"/>
    <property type="project" value="UniProtKB-SubCell"/>
</dbReference>
<keyword evidence="2 11" id="KW-0813">Transport</keyword>
<dbReference type="EMBL" id="JACIJC010000001">
    <property type="protein sequence ID" value="MBB5684894.1"/>
    <property type="molecule type" value="Genomic_DNA"/>
</dbReference>
<dbReference type="RefSeq" id="WP_184015600.1">
    <property type="nucleotide sequence ID" value="NZ_JACIJC010000001.1"/>
</dbReference>
<evidence type="ECO:0000256" key="7">
    <source>
        <dbReference type="ARBA" id="ARBA00023065"/>
    </source>
</evidence>
<organism evidence="16 17">
    <name type="scientific">Sphingobium boeckii</name>
    <dbReference type="NCBI Taxonomy" id="1082345"/>
    <lineage>
        <taxon>Bacteria</taxon>
        <taxon>Pseudomonadati</taxon>
        <taxon>Pseudomonadota</taxon>
        <taxon>Alphaproteobacteria</taxon>
        <taxon>Sphingomonadales</taxon>
        <taxon>Sphingomonadaceae</taxon>
        <taxon>Sphingobium</taxon>
    </lineage>
</organism>
<reference evidence="16 17" key="1">
    <citation type="submission" date="2020-08" db="EMBL/GenBank/DDBJ databases">
        <title>Genomic Encyclopedia of Type Strains, Phase IV (KMG-IV): sequencing the most valuable type-strain genomes for metagenomic binning, comparative biology and taxonomic classification.</title>
        <authorList>
            <person name="Goeker M."/>
        </authorList>
    </citation>
    <scope>NUCLEOTIDE SEQUENCE [LARGE SCALE GENOMIC DNA]</scope>
    <source>
        <strain evidence="16 17">DSM 25079</strain>
    </source>
</reference>
<gene>
    <name evidence="16" type="ORF">FHS49_000885</name>
</gene>
<evidence type="ECO:0000256" key="13">
    <source>
        <dbReference type="SAM" id="SignalP"/>
    </source>
</evidence>
<feature type="domain" description="TonB-dependent receptor plug" evidence="15">
    <location>
        <begin position="55"/>
        <end position="160"/>
    </location>
</feature>
<dbReference type="InterPro" id="IPR012910">
    <property type="entry name" value="Plug_dom"/>
</dbReference>
<evidence type="ECO:0000313" key="16">
    <source>
        <dbReference type="EMBL" id="MBB5684894.1"/>
    </source>
</evidence>
<dbReference type="Proteomes" id="UP000549617">
    <property type="component" value="Unassembled WGS sequence"/>
</dbReference>
<name>A0A7W9AG93_9SPHN</name>
<evidence type="ECO:0000256" key="5">
    <source>
        <dbReference type="ARBA" id="ARBA00022692"/>
    </source>
</evidence>
<protein>
    <submittedName>
        <fullName evidence="16">Iron complex outermembrane receptor protein</fullName>
    </submittedName>
</protein>
<evidence type="ECO:0000256" key="1">
    <source>
        <dbReference type="ARBA" id="ARBA00004571"/>
    </source>
</evidence>
<dbReference type="AlphaFoldDB" id="A0A7W9AG93"/>
<comment type="caution">
    <text evidence="16">The sequence shown here is derived from an EMBL/GenBank/DDBJ whole genome shotgun (WGS) entry which is preliminary data.</text>
</comment>
<dbReference type="InterPro" id="IPR000531">
    <property type="entry name" value="Beta-barrel_TonB"/>
</dbReference>
<accession>A0A7W9AG93</accession>
<dbReference type="Pfam" id="PF07715">
    <property type="entry name" value="Plug"/>
    <property type="match status" value="1"/>
</dbReference>
<dbReference type="InterPro" id="IPR039426">
    <property type="entry name" value="TonB-dep_rcpt-like"/>
</dbReference>
<keyword evidence="6" id="KW-0408">Iron</keyword>
<evidence type="ECO:0000256" key="2">
    <source>
        <dbReference type="ARBA" id="ARBA00022448"/>
    </source>
</evidence>
<proteinExistence type="inferred from homology"/>
<keyword evidence="16" id="KW-0675">Receptor</keyword>
<comment type="similarity">
    <text evidence="11 12">Belongs to the TonB-dependent receptor family.</text>
</comment>
<evidence type="ECO:0000256" key="6">
    <source>
        <dbReference type="ARBA" id="ARBA00023004"/>
    </source>
</evidence>
<dbReference type="SUPFAM" id="SSF56935">
    <property type="entry name" value="Porins"/>
    <property type="match status" value="1"/>
</dbReference>
<dbReference type="InterPro" id="IPR036942">
    <property type="entry name" value="Beta-barrel_TonB_sf"/>
</dbReference>
<dbReference type="GO" id="GO:0006826">
    <property type="term" value="P:iron ion transport"/>
    <property type="evidence" value="ECO:0007669"/>
    <property type="project" value="UniProtKB-KW"/>
</dbReference>
<dbReference type="Gene3D" id="2.40.170.20">
    <property type="entry name" value="TonB-dependent receptor, beta-barrel domain"/>
    <property type="match status" value="1"/>
</dbReference>
<evidence type="ECO:0000256" key="9">
    <source>
        <dbReference type="ARBA" id="ARBA00023136"/>
    </source>
</evidence>
<dbReference type="PROSITE" id="PS52016">
    <property type="entry name" value="TONB_DEPENDENT_REC_3"/>
    <property type="match status" value="1"/>
</dbReference>
<keyword evidence="8 12" id="KW-0798">TonB box</keyword>
<keyword evidence="7" id="KW-0406">Ion transport</keyword>
<dbReference type="Pfam" id="PF00593">
    <property type="entry name" value="TonB_dep_Rec_b-barrel"/>
    <property type="match status" value="1"/>
</dbReference>
<keyword evidence="13" id="KW-0732">Signal</keyword>
<evidence type="ECO:0000259" key="15">
    <source>
        <dbReference type="Pfam" id="PF07715"/>
    </source>
</evidence>
<keyword evidence="3 11" id="KW-1134">Transmembrane beta strand</keyword>
<dbReference type="PANTHER" id="PTHR32552:SF81">
    <property type="entry name" value="TONB-DEPENDENT OUTER MEMBRANE RECEPTOR"/>
    <property type="match status" value="1"/>
</dbReference>
<feature type="chain" id="PRO_5030921476" evidence="13">
    <location>
        <begin position="23"/>
        <end position="733"/>
    </location>
</feature>
<sequence>MRKSLLAVMLGTAAFAAFPAVAQTTVGDAAAQSDEASDGAIGDIVVTAQKRSESIQNVPLSITALSGDSLAERHIDGIASLATAVPNVNFGTYGGAARISIRGIGFDTINPGGEGRVAYHLDGVYVSRPAATFGTFFDIERVEVLRGPQGTLYGRNATGGSINVVTRKPTDEFEGYVRIGYGNYNDITSEGALGGQIASGVDFRIAFTTEDRDGYGNNVVTGREIDNAKRRGARAALSLKLGETGTFDLTGDYYRENDRNYGNHYLGQANPFITPSGFLFGGFVPSDRRDIANTFDPSNDRTFWSISGRLEMDLGGVTLRSITGYRDSEYAVRTDLDVTSAALSDFSFFEEGRQISQELQLSGDAGALKYIVGAYYFDEKIFGGSAIPLNAALVGLPDGFVQGYRVEGDVRTKAAAGFGQFDYSISDQFTATLGARYSWERHSIDDFQQFDLFRPFPPRLPNLPLYTRTDARSESAFTPKFAVEYRPRDRLMFYASASKGFKSGGYNIGDNNGGFAPEKLWAYEAGMKGTFANGRVRINTSGFYYDYRNLQVSKVVLANVLIENAASSVIYGAEAELTVVPFDGLQIEISPAWLHTKYKDFESANPANPGNPNPVRLDGNQLTQAPEISLNMAAEYSHAIGDSEFSIRGEMAFQDRIYFTPFNEKPVSRVPNTKLNAFLNYKWRHFDFALYGRNLTDKTTIANGLVSSIAVGLPITGTLDAPRTYGFQVGYRF</sequence>
<evidence type="ECO:0000256" key="10">
    <source>
        <dbReference type="ARBA" id="ARBA00023237"/>
    </source>
</evidence>
<keyword evidence="10 11" id="KW-0998">Cell outer membrane</keyword>
<keyword evidence="4" id="KW-0410">Iron transport</keyword>
<evidence type="ECO:0000313" key="17">
    <source>
        <dbReference type="Proteomes" id="UP000549617"/>
    </source>
</evidence>
<comment type="subcellular location">
    <subcellularLocation>
        <location evidence="1 11">Cell outer membrane</location>
        <topology evidence="1 11">Multi-pass membrane protein</topology>
    </subcellularLocation>
</comment>
<evidence type="ECO:0000256" key="4">
    <source>
        <dbReference type="ARBA" id="ARBA00022496"/>
    </source>
</evidence>
<evidence type="ECO:0000256" key="3">
    <source>
        <dbReference type="ARBA" id="ARBA00022452"/>
    </source>
</evidence>
<feature type="signal peptide" evidence="13">
    <location>
        <begin position="1"/>
        <end position="22"/>
    </location>
</feature>
<evidence type="ECO:0000256" key="11">
    <source>
        <dbReference type="PROSITE-ProRule" id="PRU01360"/>
    </source>
</evidence>
<dbReference type="PANTHER" id="PTHR32552">
    <property type="entry name" value="FERRICHROME IRON RECEPTOR-RELATED"/>
    <property type="match status" value="1"/>
</dbReference>
<evidence type="ECO:0000256" key="8">
    <source>
        <dbReference type="ARBA" id="ARBA00023077"/>
    </source>
</evidence>